<gene>
    <name evidence="1" type="ORF">C4B59_16210</name>
</gene>
<reference evidence="1" key="1">
    <citation type="submission" date="2018-01" db="EMBL/GenBank/DDBJ databases">
        <authorList>
            <person name="Krukenberg V."/>
        </authorList>
    </citation>
    <scope>NUCLEOTIDE SEQUENCE</scope>
    <source>
        <strain evidence="1">E20ANME2</strain>
    </source>
</reference>
<sequence length="169" mass="18605">MIQSLQIHESPKEIYKKSIRRLSLRVRKMNWILLAMSVAILWGLYNFFIKLSSGEIEPVLGAVTLQITAAIVSGILLLWMKISSKEMVFTHKGIEYAILAGVCVSLAEITYLTLFSRGIDISRGMPIVVGGTIIVGVVLGLAILKEPLNFIHALSLLLIITGIVMLSAR</sequence>
<accession>A0AC61KYA2</accession>
<evidence type="ECO:0000313" key="2">
    <source>
        <dbReference type="Proteomes" id="UP000248329"/>
    </source>
</evidence>
<comment type="caution">
    <text evidence="1">The sequence shown here is derived from an EMBL/GenBank/DDBJ whole genome shotgun (WGS) entry which is preliminary data.</text>
</comment>
<proteinExistence type="predicted"/>
<organism evidence="1 2">
    <name type="scientific">Candidatus Methanogaster sp</name>
    <dbReference type="NCBI Taxonomy" id="3386292"/>
    <lineage>
        <taxon>Archaea</taxon>
        <taxon>Methanobacteriati</taxon>
        <taxon>Methanobacteriota</taxon>
        <taxon>Stenosarchaea group</taxon>
        <taxon>Methanomicrobia</taxon>
        <taxon>Methanosarcinales</taxon>
        <taxon>ANME-2 cluster</taxon>
        <taxon>Candidatus Methanogasteraceae</taxon>
        <taxon>Candidatus Methanogaster</taxon>
    </lineage>
</organism>
<dbReference type="EMBL" id="PQXF01000080">
    <property type="protein sequence ID" value="PXF56860.1"/>
    <property type="molecule type" value="Genomic_DNA"/>
</dbReference>
<name>A0AC61KYA2_9EURY</name>
<protein>
    <submittedName>
        <fullName evidence="1">Uncharacterized protein</fullName>
    </submittedName>
</protein>
<dbReference type="Proteomes" id="UP000248329">
    <property type="component" value="Unassembled WGS sequence"/>
</dbReference>
<evidence type="ECO:0000313" key="1">
    <source>
        <dbReference type="EMBL" id="PXF56860.1"/>
    </source>
</evidence>